<proteinExistence type="predicted"/>
<gene>
    <name evidence="2" type="ORF">KJ970_00245</name>
</gene>
<dbReference type="Pfam" id="PF07642">
    <property type="entry name" value="BBP2"/>
    <property type="match status" value="1"/>
</dbReference>
<evidence type="ECO:0000313" key="2">
    <source>
        <dbReference type="EMBL" id="MBU2689329.1"/>
    </source>
</evidence>
<dbReference type="SUPFAM" id="SSF56935">
    <property type="entry name" value="Porins"/>
    <property type="match status" value="1"/>
</dbReference>
<feature type="signal peptide" evidence="1">
    <location>
        <begin position="1"/>
        <end position="24"/>
    </location>
</feature>
<dbReference type="Proteomes" id="UP000777784">
    <property type="component" value="Unassembled WGS sequence"/>
</dbReference>
<dbReference type="InterPro" id="IPR023614">
    <property type="entry name" value="Porin_dom_sf"/>
</dbReference>
<sequence length="343" mass="37171">MPYRILIVVIAAVIAAAAPPAAVGDDGGVCMTVCMSGFVDASYSGNLDLGTDTFGLDQAEMDLSRCFGERGGLRADFEWAKDGDDWALDVEQGYLSYRPAFTDKLNFTFGKFNAPIGFELPDAPDMYQFSHALVFDYGLPTNLTGAMLSVNVTKDADIGVYLVNGWDDNDLGRAGPKTFGGRAGYRLGDLGAVGLAAIMGSEQDEIRKAVMTLDRTVVDVDLTLTPIPALEIGGEFNMGFVEVNDVESEWMGMLAMVHYDFNKWFGLTGRFDWFDDPDDFVFESGLEETRTAITLAPTFVLGDGMGALLELRIDGSSEDVFINSDGEPKASTTGLAFEMTYSF</sequence>
<organism evidence="2 3">
    <name type="scientific">Eiseniibacteriota bacterium</name>
    <dbReference type="NCBI Taxonomy" id="2212470"/>
    <lineage>
        <taxon>Bacteria</taxon>
        <taxon>Candidatus Eiseniibacteriota</taxon>
    </lineage>
</organism>
<keyword evidence="1" id="KW-0732">Signal</keyword>
<evidence type="ECO:0000256" key="1">
    <source>
        <dbReference type="SAM" id="SignalP"/>
    </source>
</evidence>
<comment type="caution">
    <text evidence="2">The sequence shown here is derived from an EMBL/GenBank/DDBJ whole genome shotgun (WGS) entry which is preliminary data.</text>
</comment>
<dbReference type="EMBL" id="JAHJDP010000002">
    <property type="protein sequence ID" value="MBU2689329.1"/>
    <property type="molecule type" value="Genomic_DNA"/>
</dbReference>
<evidence type="ECO:0000313" key="3">
    <source>
        <dbReference type="Proteomes" id="UP000777784"/>
    </source>
</evidence>
<dbReference type="AlphaFoldDB" id="A0A948RW29"/>
<name>A0A948RW29_UNCEI</name>
<protein>
    <submittedName>
        <fullName evidence="2">Porin</fullName>
    </submittedName>
</protein>
<dbReference type="InterPro" id="IPR011486">
    <property type="entry name" value="BBP2"/>
</dbReference>
<dbReference type="Gene3D" id="2.40.160.10">
    <property type="entry name" value="Porin"/>
    <property type="match status" value="1"/>
</dbReference>
<reference evidence="2" key="1">
    <citation type="submission" date="2021-05" db="EMBL/GenBank/DDBJ databases">
        <title>Energy efficiency and biological interactions define the core microbiome of deep oligotrophic groundwater.</title>
        <authorList>
            <person name="Mehrshad M."/>
            <person name="Lopez-Fernandez M."/>
            <person name="Bell E."/>
            <person name="Bernier-Latmani R."/>
            <person name="Bertilsson S."/>
            <person name="Dopson M."/>
        </authorList>
    </citation>
    <scope>NUCLEOTIDE SEQUENCE</scope>
    <source>
        <strain evidence="2">Modern_marine.mb.64</strain>
    </source>
</reference>
<accession>A0A948RW29</accession>
<feature type="chain" id="PRO_5037000832" evidence="1">
    <location>
        <begin position="25"/>
        <end position="343"/>
    </location>
</feature>